<evidence type="ECO:0000313" key="4">
    <source>
        <dbReference type="Proteomes" id="UP000094385"/>
    </source>
</evidence>
<proteinExistence type="predicted"/>
<feature type="region of interest" description="Disordered" evidence="1">
    <location>
        <begin position="25"/>
        <end position="64"/>
    </location>
</feature>
<organism evidence="2 4">
    <name type="scientific">Lipomyces starkeyi NRRL Y-11557</name>
    <dbReference type="NCBI Taxonomy" id="675824"/>
    <lineage>
        <taxon>Eukaryota</taxon>
        <taxon>Fungi</taxon>
        <taxon>Dikarya</taxon>
        <taxon>Ascomycota</taxon>
        <taxon>Saccharomycotina</taxon>
        <taxon>Lipomycetes</taxon>
        <taxon>Lipomycetales</taxon>
        <taxon>Lipomycetaceae</taxon>
        <taxon>Lipomyces</taxon>
    </lineage>
</organism>
<feature type="non-terminal residue" evidence="2">
    <location>
        <position position="78"/>
    </location>
</feature>
<reference evidence="2 4" key="1">
    <citation type="journal article" date="2016" name="Proc. Natl. Acad. Sci. U.S.A.">
        <title>Comparative genomics of biotechnologically important yeasts.</title>
        <authorList>
            <person name="Riley R."/>
            <person name="Haridas S."/>
            <person name="Wolfe K.H."/>
            <person name="Lopes M.R."/>
            <person name="Hittinger C.T."/>
            <person name="Goeker M."/>
            <person name="Salamov A.A."/>
            <person name="Wisecaver J.H."/>
            <person name="Long T.M."/>
            <person name="Calvey C.H."/>
            <person name="Aerts A.L."/>
            <person name="Barry K.W."/>
            <person name="Choi C."/>
            <person name="Clum A."/>
            <person name="Coughlan A.Y."/>
            <person name="Deshpande S."/>
            <person name="Douglass A.P."/>
            <person name="Hanson S.J."/>
            <person name="Klenk H.-P."/>
            <person name="LaButti K.M."/>
            <person name="Lapidus A."/>
            <person name="Lindquist E.A."/>
            <person name="Lipzen A.M."/>
            <person name="Meier-Kolthoff J.P."/>
            <person name="Ohm R.A."/>
            <person name="Otillar R.P."/>
            <person name="Pangilinan J.L."/>
            <person name="Peng Y."/>
            <person name="Rokas A."/>
            <person name="Rosa C.A."/>
            <person name="Scheuner C."/>
            <person name="Sibirny A.A."/>
            <person name="Slot J.C."/>
            <person name="Stielow J.B."/>
            <person name="Sun H."/>
            <person name="Kurtzman C.P."/>
            <person name="Blackwell M."/>
            <person name="Grigoriev I.V."/>
            <person name="Jeffries T.W."/>
        </authorList>
    </citation>
    <scope>NUCLEOTIDE SEQUENCE [LARGE SCALE GENOMIC DNA]</scope>
    <source>
        <strain evidence="2 4">NRRL Y-11557</strain>
    </source>
</reference>
<dbReference type="EMBL" id="KV454347">
    <property type="protein sequence ID" value="ODQ68736.1"/>
    <property type="molecule type" value="Genomic_DNA"/>
</dbReference>
<dbReference type="Proteomes" id="UP000094385">
    <property type="component" value="Unassembled WGS sequence"/>
</dbReference>
<protein>
    <submittedName>
        <fullName evidence="2">Uncharacterized protein</fullName>
    </submittedName>
</protein>
<gene>
    <name evidence="3" type="ORF">LIPSTDRAFT_67758</name>
    <name evidence="2" type="ORF">LIPSTDRAFT_76793</name>
</gene>
<keyword evidence="4" id="KW-1185">Reference proteome</keyword>
<dbReference type="EMBL" id="KV454289">
    <property type="protein sequence ID" value="ODQ76772.1"/>
    <property type="molecule type" value="Genomic_DNA"/>
</dbReference>
<evidence type="ECO:0000313" key="2">
    <source>
        <dbReference type="EMBL" id="ODQ68736.1"/>
    </source>
</evidence>
<dbReference type="AlphaFoldDB" id="A0A1E3PTH4"/>
<accession>A0A1E3PTH4</accession>
<feature type="compositionally biased region" description="Basic and acidic residues" evidence="1">
    <location>
        <begin position="42"/>
        <end position="55"/>
    </location>
</feature>
<sequence>MSEEEKEALKASEADPEIAMSNLYTSMSADIQRPVRSTAKSRLRDSSFLSEEKHSTTMGQPRPSACYSCNMRSITKAV</sequence>
<name>A0A1E3PTH4_LIPST</name>
<evidence type="ECO:0000313" key="3">
    <source>
        <dbReference type="EMBL" id="ODQ76772.1"/>
    </source>
</evidence>
<evidence type="ECO:0000256" key="1">
    <source>
        <dbReference type="SAM" id="MobiDB-lite"/>
    </source>
</evidence>